<reference evidence="1 2" key="1">
    <citation type="submission" date="2018-10" db="EMBL/GenBank/DDBJ databases">
        <title>Genome assembly for a Yunnan-Guizhou Plateau 3E fish, Anabarilius grahami (Regan), and its evolutionary and genetic applications.</title>
        <authorList>
            <person name="Jiang W."/>
        </authorList>
    </citation>
    <scope>NUCLEOTIDE SEQUENCE [LARGE SCALE GENOMIC DNA]</scope>
    <source>
        <strain evidence="1">AG-KIZ</strain>
        <tissue evidence="1">Muscle</tissue>
    </source>
</reference>
<organism evidence="1 2">
    <name type="scientific">Anabarilius grahami</name>
    <name type="common">Kanglang fish</name>
    <name type="synonym">Barilius grahami</name>
    <dbReference type="NCBI Taxonomy" id="495550"/>
    <lineage>
        <taxon>Eukaryota</taxon>
        <taxon>Metazoa</taxon>
        <taxon>Chordata</taxon>
        <taxon>Craniata</taxon>
        <taxon>Vertebrata</taxon>
        <taxon>Euteleostomi</taxon>
        <taxon>Actinopterygii</taxon>
        <taxon>Neopterygii</taxon>
        <taxon>Teleostei</taxon>
        <taxon>Ostariophysi</taxon>
        <taxon>Cypriniformes</taxon>
        <taxon>Xenocyprididae</taxon>
        <taxon>Xenocypridinae</taxon>
        <taxon>Xenocypridinae incertae sedis</taxon>
        <taxon>Anabarilius</taxon>
    </lineage>
</organism>
<dbReference type="Proteomes" id="UP000281406">
    <property type="component" value="Unassembled WGS sequence"/>
</dbReference>
<keyword evidence="2" id="KW-1185">Reference proteome</keyword>
<protein>
    <submittedName>
        <fullName evidence="1">Uncharacterized protein</fullName>
    </submittedName>
</protein>
<accession>A0A3N0Y895</accession>
<proteinExistence type="predicted"/>
<evidence type="ECO:0000313" key="1">
    <source>
        <dbReference type="EMBL" id="ROL42442.1"/>
    </source>
</evidence>
<gene>
    <name evidence="1" type="ORF">DPX16_8132</name>
</gene>
<name>A0A3N0Y895_ANAGA</name>
<dbReference type="OrthoDB" id="10265409at2759"/>
<sequence length="110" mass="12720">MRIVIAGVQPYIVQTGVDTDGETQEAARENRALKEWVREERAGQRFSDFTFMGGKGVDFYFRKYGSPFKAAWTQTCGPLDQSARRFLRSLALHRPPFGTKCFMRVTRRKH</sequence>
<dbReference type="AlphaFoldDB" id="A0A3N0Y895"/>
<evidence type="ECO:0000313" key="2">
    <source>
        <dbReference type="Proteomes" id="UP000281406"/>
    </source>
</evidence>
<comment type="caution">
    <text evidence="1">The sequence shown here is derived from an EMBL/GenBank/DDBJ whole genome shotgun (WGS) entry which is preliminary data.</text>
</comment>
<dbReference type="EMBL" id="RJVU01049641">
    <property type="protein sequence ID" value="ROL42442.1"/>
    <property type="molecule type" value="Genomic_DNA"/>
</dbReference>